<feature type="chain" id="PRO_5001581830" evidence="2">
    <location>
        <begin position="27"/>
        <end position="376"/>
    </location>
</feature>
<evidence type="ECO:0000256" key="2">
    <source>
        <dbReference type="SAM" id="SignalP"/>
    </source>
</evidence>
<evidence type="ECO:0000313" key="4">
    <source>
        <dbReference type="Proteomes" id="UP000027059"/>
    </source>
</evidence>
<keyword evidence="2" id="KW-0732">Signal</keyword>
<name>A0A059XZX6_9BACT</name>
<dbReference type="AlphaFoldDB" id="A0A059XZX6"/>
<sequence>MKVIFAICFFSLAIFLCLLPPDTAWSNPPPPSSGDRSQQEDRTSLQPPFGDDLLPDIDTLMKPNYLPWGPLTSGPFFTGNANTVPVGSFFIRSAWSDNLMFGQGLNLSSMTGESRIDVGLMKNLEMDVVVPVGINSQNSAGTNFQRITEWGVGDTVIFFRYNFLLENDVYSLWHRPSLTIEPQFVLPSGKYTELSPTANGLDQMGNGTYNEGLYLIVKKSAKPFRLFFMVGDVVQNPTTVGANYASNNVTFTPIPCTPTGQCQSGRFDMVDGNLIDYSFALEHVLNDDYGLGYILEIVGQTQTGTSLVFGNATVPSWSYLWVAPSIELKYPSTRRMAVTWSLGVALPLYQSNIPQMYTPFGMATVWYNGVFGYRGE</sequence>
<reference evidence="4" key="1">
    <citation type="submission" date="2014-02" db="EMBL/GenBank/DDBJ databases">
        <title>Complete genome sequence and comparative genomic analysis of the nitrogen-fixing bacterium Leptospirillum ferriphilum YSK.</title>
        <authorList>
            <person name="Guo X."/>
            <person name="Yin H."/>
            <person name="Liang Y."/>
            <person name="Hu Q."/>
            <person name="Ma L."/>
            <person name="Xiao Y."/>
            <person name="Zhang X."/>
            <person name="Qiu G."/>
            <person name="Liu X."/>
        </authorList>
    </citation>
    <scope>NUCLEOTIDE SEQUENCE [LARGE SCALE GENOMIC DNA]</scope>
    <source>
        <strain evidence="4">YSK</strain>
    </source>
</reference>
<dbReference type="HOGENOM" id="CLU_857373_0_0_0"/>
<dbReference type="OrthoDB" id="7240756at2"/>
<reference evidence="3 4" key="2">
    <citation type="journal article" date="2015" name="Biomed. Res. Int.">
        <title>Effects of Arsenite Resistance on the Growth and Functional Gene Expression of Leptospirillum ferriphilum and Acidithiobacillus thiooxidans in Pure Culture and Coculture.</title>
        <authorList>
            <person name="Jiang H."/>
            <person name="Liang Y."/>
            <person name="Yin H."/>
            <person name="Xiao Y."/>
            <person name="Guo X."/>
            <person name="Xu Y."/>
            <person name="Hu Q."/>
            <person name="Liu H."/>
            <person name="Liu X."/>
        </authorList>
    </citation>
    <scope>NUCLEOTIDE SEQUENCE [LARGE SCALE GENOMIC DNA]</scope>
    <source>
        <strain evidence="3 4">YSK</strain>
    </source>
</reference>
<organism evidence="3 4">
    <name type="scientific">Leptospirillum ferriphilum YSK</name>
    <dbReference type="NCBI Taxonomy" id="1441628"/>
    <lineage>
        <taxon>Bacteria</taxon>
        <taxon>Pseudomonadati</taxon>
        <taxon>Nitrospirota</taxon>
        <taxon>Nitrospiria</taxon>
        <taxon>Nitrospirales</taxon>
        <taxon>Nitrospiraceae</taxon>
        <taxon>Leptospirillum</taxon>
    </lineage>
</organism>
<evidence type="ECO:0000313" key="3">
    <source>
        <dbReference type="EMBL" id="AIA30816.1"/>
    </source>
</evidence>
<proteinExistence type="predicted"/>
<accession>A0A059XZX6</accession>
<evidence type="ECO:0000256" key="1">
    <source>
        <dbReference type="SAM" id="MobiDB-lite"/>
    </source>
</evidence>
<dbReference type="EMBL" id="CP007243">
    <property type="protein sequence ID" value="AIA30816.1"/>
    <property type="molecule type" value="Genomic_DNA"/>
</dbReference>
<gene>
    <name evidence="3" type="ORF">Y981_08885</name>
</gene>
<protein>
    <submittedName>
        <fullName evidence="3">Uncharacterized protein</fullName>
    </submittedName>
</protein>
<keyword evidence="4" id="KW-1185">Reference proteome</keyword>
<feature type="region of interest" description="Disordered" evidence="1">
    <location>
        <begin position="26"/>
        <end position="52"/>
    </location>
</feature>
<dbReference type="KEGG" id="lfp:Y981_08885"/>
<dbReference type="Proteomes" id="UP000027059">
    <property type="component" value="Chromosome"/>
</dbReference>
<feature type="signal peptide" evidence="2">
    <location>
        <begin position="1"/>
        <end position="26"/>
    </location>
</feature>